<dbReference type="EMBL" id="QNRK01000053">
    <property type="protein sequence ID" value="RBP02329.1"/>
    <property type="molecule type" value="Genomic_DNA"/>
</dbReference>
<organism evidence="1 2">
    <name type="scientific">Roseiarcus fermentans</name>
    <dbReference type="NCBI Taxonomy" id="1473586"/>
    <lineage>
        <taxon>Bacteria</taxon>
        <taxon>Pseudomonadati</taxon>
        <taxon>Pseudomonadota</taxon>
        <taxon>Alphaproteobacteria</taxon>
        <taxon>Hyphomicrobiales</taxon>
        <taxon>Roseiarcaceae</taxon>
        <taxon>Roseiarcus</taxon>
    </lineage>
</organism>
<dbReference type="AlphaFoldDB" id="A0A366ELI9"/>
<gene>
    <name evidence="1" type="ORF">DFR50_15329</name>
</gene>
<name>A0A366ELI9_9HYPH</name>
<dbReference type="InterPro" id="IPR011681">
    <property type="entry name" value="GcrA"/>
</dbReference>
<dbReference type="Pfam" id="PF07750">
    <property type="entry name" value="GcrA"/>
    <property type="match status" value="1"/>
</dbReference>
<evidence type="ECO:0000313" key="2">
    <source>
        <dbReference type="Proteomes" id="UP000253529"/>
    </source>
</evidence>
<comment type="caution">
    <text evidence="1">The sequence shown here is derived from an EMBL/GenBank/DDBJ whole genome shotgun (WGS) entry which is preliminary data.</text>
</comment>
<dbReference type="OrthoDB" id="9798071at2"/>
<sequence>MSWTDERVEQLRLAWMEGKSASQIANLLGHGLTRNAVIGKVHRLGLAGRIKAPNAAAGQSRAVAAPQEARAVAQSRPAAAAPVPAARMVRGATALAIQPQSQTLTETQPEEIERVVLPMSARVTIVELRESMCRWPLGDPTSSDFRYCGSPTHAGPYCSHHGGLAYQPTDARRRDRDRRLALR</sequence>
<keyword evidence="2" id="KW-1185">Reference proteome</keyword>
<evidence type="ECO:0000313" key="1">
    <source>
        <dbReference type="EMBL" id="RBP02329.1"/>
    </source>
</evidence>
<accession>A0A366ELI9</accession>
<proteinExistence type="predicted"/>
<protein>
    <submittedName>
        <fullName evidence="1">GcrA cell cycle regulator</fullName>
    </submittedName>
</protein>
<reference evidence="1 2" key="1">
    <citation type="submission" date="2018-06" db="EMBL/GenBank/DDBJ databases">
        <title>Genomic Encyclopedia of Type Strains, Phase IV (KMG-IV): sequencing the most valuable type-strain genomes for metagenomic binning, comparative biology and taxonomic classification.</title>
        <authorList>
            <person name="Goeker M."/>
        </authorList>
    </citation>
    <scope>NUCLEOTIDE SEQUENCE [LARGE SCALE GENOMIC DNA]</scope>
    <source>
        <strain evidence="1 2">DSM 24875</strain>
    </source>
</reference>
<dbReference type="Proteomes" id="UP000253529">
    <property type="component" value="Unassembled WGS sequence"/>
</dbReference>
<dbReference type="RefSeq" id="WP_113893592.1">
    <property type="nucleotide sequence ID" value="NZ_QNRK01000053.1"/>
</dbReference>